<gene>
    <name evidence="8" type="ORF">HGD76_22945</name>
</gene>
<dbReference type="Pfam" id="PF01637">
    <property type="entry name" value="ATPase_2"/>
    <property type="match status" value="1"/>
</dbReference>
<sequence length="901" mass="101176">MINSPKFRQNPYIIGRPVNRELFFGRESLFSSIQNNIQDNRNIILLHGQRRIGKSSVMKNIPDKCNDLNKSVFVAFNLQSYSQESLSTILADLAKEIVSELDDKNIKVPEIIELESDSEIFSNEFLPRVYKLLENKNKENLVLLLDEFDALMNGNNSGKQVCEYLSSLTKSNKKLFLILIFLTESLVDKEKQKEAFKFKIIKMFKPSSELEIVPLDEESTKKLIINPAKDILEYEEDAIKEILDLSAGHPYFTQAICFSIFGKAREENKWTVSSEDVKLIINKAIELAEAGLTWFWEGFSILEKVVFAAIAEAQENSNDYVELIKKYRPETENKLITETTQSLRNNGFLDEIKEKVKIEFVRLWIIQRHPLSEEIHELDKIEQKKSPSNSNIIPDSNTVESDSTLESDINLHQSSEVNIPDIRAKSNLIILTAIASVVFIISSIIVASISRGSKDCEPGKRKELGVFCVGDNSIINSRISRGDRTLFPEINNIFRDKGIQAFQQGNYPEATTLFQQAVKANRYDPEVLIYYNNSLARQQGSPLTLAVVVPLDKSTITDTAKEILRGVAQTQNQFNKNKGLNGRLLEIVIANDSNTEKAKEVAQELIKDSSILGVIGHISSDATKMALPEYEKAKLAVISPTSTSILLNNPVFFRAVSSDESAGKKLAEYTYKSLKLKKAVIFANPTNSYSNSIREIFTNQFEKLGGEVVHKPLIDVTTPTFDAEKEVAKSVYGDKAEAALLFPDTQSTEIALNVAKEITKINETLRTQNPPRRELKMLGGDNLYQGEILNSGGKNVEGLIIAVPWFRETSQAQFFAKKSDKQWGGAISWRTATSFDATWALIKALSNNPSRSTVLEGLANVSLSPNETSGYPLQFTPERERNGQSILLQIKGRKFTIIPNN</sequence>
<keyword evidence="3" id="KW-0802">TPR repeat</keyword>
<dbReference type="InterPro" id="IPR028081">
    <property type="entry name" value="Leu-bd"/>
</dbReference>
<dbReference type="Proteomes" id="UP000502433">
    <property type="component" value="Chromosome"/>
</dbReference>
<dbReference type="InterPro" id="IPR011990">
    <property type="entry name" value="TPR-like_helical_dom_sf"/>
</dbReference>
<organism evidence="8 9">
    <name type="scientific">Dolichospermum flos-aquae CCAP 1403/13F</name>
    <dbReference type="NCBI Taxonomy" id="315271"/>
    <lineage>
        <taxon>Bacteria</taxon>
        <taxon>Bacillati</taxon>
        <taxon>Cyanobacteriota</taxon>
        <taxon>Cyanophyceae</taxon>
        <taxon>Nostocales</taxon>
        <taxon>Aphanizomenonaceae</taxon>
        <taxon>Dolichospermum</taxon>
    </lineage>
</organism>
<feature type="domain" description="ATPase" evidence="6">
    <location>
        <begin position="23"/>
        <end position="251"/>
    </location>
</feature>
<dbReference type="Gene3D" id="3.40.50.2300">
    <property type="match status" value="2"/>
</dbReference>
<keyword evidence="5" id="KW-0812">Transmembrane</keyword>
<accession>A0A6H2C460</accession>
<name>A0A6H2C460_DOLFA</name>
<dbReference type="SUPFAM" id="SSF48452">
    <property type="entry name" value="TPR-like"/>
    <property type="match status" value="1"/>
</dbReference>
<evidence type="ECO:0000256" key="4">
    <source>
        <dbReference type="SAM" id="MobiDB-lite"/>
    </source>
</evidence>
<dbReference type="SUPFAM" id="SSF52540">
    <property type="entry name" value="P-loop containing nucleoside triphosphate hydrolases"/>
    <property type="match status" value="1"/>
</dbReference>
<reference evidence="8 9" key="1">
    <citation type="submission" date="2020-04" db="EMBL/GenBank/DDBJ databases">
        <title>Genome-Wide Identification of 5-Methylcytosine Sites in Bacterial Genomes By High-Throughput Sequencing of MspJI Restriction Fragments.</title>
        <authorList>
            <person name="Wu V."/>
        </authorList>
    </citation>
    <scope>NUCLEOTIDE SEQUENCE [LARGE SCALE GENOMIC DNA]</scope>
    <source>
        <strain evidence="8 9">CCAP 1403/13f</strain>
    </source>
</reference>
<comment type="similarity">
    <text evidence="1">Belongs to the leucine-binding protein family.</text>
</comment>
<dbReference type="PANTHER" id="PTHR30483">
    <property type="entry name" value="LEUCINE-SPECIFIC-BINDING PROTEIN"/>
    <property type="match status" value="1"/>
</dbReference>
<dbReference type="Pfam" id="PF13458">
    <property type="entry name" value="Peripla_BP_6"/>
    <property type="match status" value="1"/>
</dbReference>
<keyword evidence="5" id="KW-1133">Transmembrane helix</keyword>
<dbReference type="KEGG" id="dfs:HGD76_22945"/>
<feature type="domain" description="Leucine-binding protein" evidence="7">
    <location>
        <begin position="545"/>
        <end position="883"/>
    </location>
</feature>
<dbReference type="GO" id="GO:0005524">
    <property type="term" value="F:ATP binding"/>
    <property type="evidence" value="ECO:0007669"/>
    <property type="project" value="InterPro"/>
</dbReference>
<evidence type="ECO:0000256" key="5">
    <source>
        <dbReference type="SAM" id="Phobius"/>
    </source>
</evidence>
<feature type="transmembrane region" description="Helical" evidence="5">
    <location>
        <begin position="428"/>
        <end position="449"/>
    </location>
</feature>
<dbReference type="EMBL" id="CP051206">
    <property type="protein sequence ID" value="QJB46615.1"/>
    <property type="molecule type" value="Genomic_DNA"/>
</dbReference>
<evidence type="ECO:0000313" key="9">
    <source>
        <dbReference type="Proteomes" id="UP000502433"/>
    </source>
</evidence>
<evidence type="ECO:0000313" key="8">
    <source>
        <dbReference type="EMBL" id="QJB46615.1"/>
    </source>
</evidence>
<keyword evidence="5" id="KW-0472">Membrane</keyword>
<dbReference type="Gene3D" id="3.40.50.300">
    <property type="entry name" value="P-loop containing nucleotide triphosphate hydrolases"/>
    <property type="match status" value="1"/>
</dbReference>
<dbReference type="InterPro" id="IPR028082">
    <property type="entry name" value="Peripla_BP_I"/>
</dbReference>
<reference evidence="8 9" key="2">
    <citation type="submission" date="2020-04" db="EMBL/GenBank/DDBJ databases">
        <authorList>
            <person name="Fomenkov A."/>
            <person name="Anton B.P."/>
            <person name="Roberts R.J."/>
        </authorList>
    </citation>
    <scope>NUCLEOTIDE SEQUENCE [LARGE SCALE GENOMIC DNA]</scope>
    <source>
        <strain evidence="8 9">CCAP 1403/13f</strain>
    </source>
</reference>
<dbReference type="PANTHER" id="PTHR30483:SF6">
    <property type="entry name" value="PERIPLASMIC BINDING PROTEIN OF ABC TRANSPORTER FOR NATURAL AMINO ACIDS"/>
    <property type="match status" value="1"/>
</dbReference>
<evidence type="ECO:0000256" key="2">
    <source>
        <dbReference type="ARBA" id="ARBA00022729"/>
    </source>
</evidence>
<feature type="repeat" description="TPR" evidence="3">
    <location>
        <begin position="491"/>
        <end position="524"/>
    </location>
</feature>
<dbReference type="RefSeq" id="WP_168697137.1">
    <property type="nucleotide sequence ID" value="NZ_CP051206.1"/>
</dbReference>
<feature type="region of interest" description="Disordered" evidence="4">
    <location>
        <begin position="382"/>
        <end position="401"/>
    </location>
</feature>
<evidence type="ECO:0000256" key="3">
    <source>
        <dbReference type="PROSITE-ProRule" id="PRU00339"/>
    </source>
</evidence>
<protein>
    <submittedName>
        <fullName evidence="8">ABC transporter substrate-binding protein</fullName>
    </submittedName>
</protein>
<dbReference type="AlphaFoldDB" id="A0A6H2C460"/>
<evidence type="ECO:0000256" key="1">
    <source>
        <dbReference type="ARBA" id="ARBA00010062"/>
    </source>
</evidence>
<dbReference type="InterPro" id="IPR011579">
    <property type="entry name" value="ATPase_dom"/>
</dbReference>
<dbReference type="SUPFAM" id="SSF53822">
    <property type="entry name" value="Periplasmic binding protein-like I"/>
    <property type="match status" value="1"/>
</dbReference>
<dbReference type="InterPro" id="IPR027417">
    <property type="entry name" value="P-loop_NTPase"/>
</dbReference>
<dbReference type="InterPro" id="IPR019734">
    <property type="entry name" value="TPR_rpt"/>
</dbReference>
<dbReference type="PROSITE" id="PS50005">
    <property type="entry name" value="TPR"/>
    <property type="match status" value="1"/>
</dbReference>
<evidence type="ECO:0000259" key="7">
    <source>
        <dbReference type="Pfam" id="PF13458"/>
    </source>
</evidence>
<evidence type="ECO:0000259" key="6">
    <source>
        <dbReference type="Pfam" id="PF01637"/>
    </source>
</evidence>
<dbReference type="InterPro" id="IPR051010">
    <property type="entry name" value="BCAA_transport"/>
</dbReference>
<feature type="compositionally biased region" description="Low complexity" evidence="4">
    <location>
        <begin position="386"/>
        <end position="397"/>
    </location>
</feature>
<proteinExistence type="inferred from homology"/>
<keyword evidence="2" id="KW-0732">Signal</keyword>
<dbReference type="CDD" id="cd06268">
    <property type="entry name" value="PBP1_ABC_transporter_LIVBP-like"/>
    <property type="match status" value="1"/>
</dbReference>